<evidence type="ECO:0000313" key="2">
    <source>
        <dbReference type="EMBL" id="AUT72344.1"/>
    </source>
</evidence>
<accession>A0AAN1JDX4</accession>
<feature type="region of interest" description="Disordered" evidence="1">
    <location>
        <begin position="54"/>
        <end position="94"/>
    </location>
</feature>
<dbReference type="AlphaFoldDB" id="A0AAN1JDX4"/>
<dbReference type="KEGG" id="phs:C2L64_29675"/>
<feature type="compositionally biased region" description="Basic and acidic residues" evidence="1">
    <location>
        <begin position="71"/>
        <end position="82"/>
    </location>
</feature>
<proteinExistence type="predicted"/>
<name>A0AAN1JDX4_9BURK</name>
<gene>
    <name evidence="2" type="ORF">C2L64_29675</name>
</gene>
<sequence>MDPDARIGGHVQSQLYVWSSIMDIDTVEWPLSGVTIYRSIVHLQRGWWASASHGSASQQRVASTHATAARADIRGRGGENGKRATLSWLTNGDT</sequence>
<dbReference type="EMBL" id="CP026106">
    <property type="protein sequence ID" value="AUT72344.1"/>
    <property type="molecule type" value="Genomic_DNA"/>
</dbReference>
<evidence type="ECO:0000313" key="3">
    <source>
        <dbReference type="Proteomes" id="UP000236649"/>
    </source>
</evidence>
<evidence type="ECO:0000256" key="1">
    <source>
        <dbReference type="SAM" id="MobiDB-lite"/>
    </source>
</evidence>
<dbReference type="Proteomes" id="UP000236649">
    <property type="component" value="Chromosome 2"/>
</dbReference>
<reference evidence="2 3" key="1">
    <citation type="submission" date="2018-01" db="EMBL/GenBank/DDBJ databases">
        <title>Species boundaries and ecological features among Paraburkholderia terrae DSMZ17804T, P. hospita DSMZ17164T and P. caribensis DSMZ13236T.</title>
        <authorList>
            <person name="Pratama A.A."/>
        </authorList>
    </citation>
    <scope>NUCLEOTIDE SEQUENCE [LARGE SCALE GENOMIC DNA]</scope>
    <source>
        <strain evidence="2 3">DSM 17164</strain>
    </source>
</reference>
<organism evidence="2 3">
    <name type="scientific">Paraburkholderia hospita</name>
    <dbReference type="NCBI Taxonomy" id="169430"/>
    <lineage>
        <taxon>Bacteria</taxon>
        <taxon>Pseudomonadati</taxon>
        <taxon>Pseudomonadota</taxon>
        <taxon>Betaproteobacteria</taxon>
        <taxon>Burkholderiales</taxon>
        <taxon>Burkholderiaceae</taxon>
        <taxon>Paraburkholderia</taxon>
    </lineage>
</organism>
<protein>
    <submittedName>
        <fullName evidence="2">Uncharacterized protein</fullName>
    </submittedName>
</protein>